<proteinExistence type="predicted"/>
<sequence length="136" mass="15464">ISILLLLLFLLLILFLLLLLYLLRLVIIVIISSSSSSSSSISIIKLIDDTNPILRQLSSTSCHVKDVCDHQPSVSDPCLTIIPRENWFARETKTASYMKVPVLNVFIHHTAMDRCNSTETCTKEMMEIQKFHMDTK</sequence>
<evidence type="ECO:0000313" key="1">
    <source>
        <dbReference type="EMBL" id="KAL3891987.1"/>
    </source>
</evidence>
<dbReference type="Gene3D" id="3.40.80.10">
    <property type="entry name" value="Peptidoglycan recognition protein-like"/>
    <property type="match status" value="1"/>
</dbReference>
<feature type="non-terminal residue" evidence="1">
    <location>
        <position position="136"/>
    </location>
</feature>
<name>A0ABD3Y155_SINWO</name>
<dbReference type="EMBL" id="JBJQND010000001">
    <property type="protein sequence ID" value="KAL3891987.1"/>
    <property type="molecule type" value="Genomic_DNA"/>
</dbReference>
<gene>
    <name evidence="1" type="ORF">ACJMK2_004227</name>
</gene>
<protein>
    <submittedName>
        <fullName evidence="1">Uncharacterized protein</fullName>
    </submittedName>
</protein>
<dbReference type="InterPro" id="IPR036505">
    <property type="entry name" value="Amidase/PGRP_sf"/>
</dbReference>
<keyword evidence="2" id="KW-1185">Reference proteome</keyword>
<reference evidence="1 2" key="1">
    <citation type="submission" date="2024-11" db="EMBL/GenBank/DDBJ databases">
        <title>Chromosome-level genome assembly of the freshwater bivalve Anodonta woodiana.</title>
        <authorList>
            <person name="Chen X."/>
        </authorList>
    </citation>
    <scope>NUCLEOTIDE SEQUENCE [LARGE SCALE GENOMIC DNA]</scope>
    <source>
        <strain evidence="1">MN2024</strain>
        <tissue evidence="1">Gills</tissue>
    </source>
</reference>
<dbReference type="PANTHER" id="PTHR11022">
    <property type="entry name" value="PEPTIDOGLYCAN RECOGNITION PROTEIN"/>
    <property type="match status" value="1"/>
</dbReference>
<organism evidence="1 2">
    <name type="scientific">Sinanodonta woodiana</name>
    <name type="common">Chinese pond mussel</name>
    <name type="synonym">Anodonta woodiana</name>
    <dbReference type="NCBI Taxonomy" id="1069815"/>
    <lineage>
        <taxon>Eukaryota</taxon>
        <taxon>Metazoa</taxon>
        <taxon>Spiralia</taxon>
        <taxon>Lophotrochozoa</taxon>
        <taxon>Mollusca</taxon>
        <taxon>Bivalvia</taxon>
        <taxon>Autobranchia</taxon>
        <taxon>Heteroconchia</taxon>
        <taxon>Palaeoheterodonta</taxon>
        <taxon>Unionida</taxon>
        <taxon>Unionoidea</taxon>
        <taxon>Unionidae</taxon>
        <taxon>Unioninae</taxon>
        <taxon>Sinanodonta</taxon>
    </lineage>
</organism>
<dbReference type="Proteomes" id="UP001634394">
    <property type="component" value="Unassembled WGS sequence"/>
</dbReference>
<evidence type="ECO:0000313" key="2">
    <source>
        <dbReference type="Proteomes" id="UP001634394"/>
    </source>
</evidence>
<accession>A0ABD3Y155</accession>
<dbReference type="PANTHER" id="PTHR11022:SF41">
    <property type="entry name" value="PEPTIDOGLYCAN-RECOGNITION PROTEIN LC-RELATED"/>
    <property type="match status" value="1"/>
</dbReference>
<dbReference type="InterPro" id="IPR015510">
    <property type="entry name" value="PGRP"/>
</dbReference>
<comment type="caution">
    <text evidence="1">The sequence shown here is derived from an EMBL/GenBank/DDBJ whole genome shotgun (WGS) entry which is preliminary data.</text>
</comment>
<dbReference type="SUPFAM" id="SSF55846">
    <property type="entry name" value="N-acetylmuramoyl-L-alanine amidase-like"/>
    <property type="match status" value="1"/>
</dbReference>
<dbReference type="AlphaFoldDB" id="A0ABD3Y155"/>
<feature type="non-terminal residue" evidence="1">
    <location>
        <position position="1"/>
    </location>
</feature>